<keyword evidence="2" id="KW-1185">Reference proteome</keyword>
<dbReference type="RefSeq" id="WP_188026877.1">
    <property type="nucleotide sequence ID" value="NZ_JACHGR010000006.1"/>
</dbReference>
<protein>
    <submittedName>
        <fullName evidence="1">Uncharacterized protein</fullName>
    </submittedName>
</protein>
<name>A0A841GLJ0_9GAMM</name>
<accession>A0A841GLJ0</accession>
<dbReference type="EMBL" id="JACHGR010000006">
    <property type="protein sequence ID" value="MBB6056155.1"/>
    <property type="molecule type" value="Genomic_DNA"/>
</dbReference>
<organism evidence="1 2">
    <name type="scientific">Tolumonas osonensis</name>
    <dbReference type="NCBI Taxonomy" id="675874"/>
    <lineage>
        <taxon>Bacteria</taxon>
        <taxon>Pseudomonadati</taxon>
        <taxon>Pseudomonadota</taxon>
        <taxon>Gammaproteobacteria</taxon>
        <taxon>Aeromonadales</taxon>
        <taxon>Aeromonadaceae</taxon>
        <taxon>Tolumonas</taxon>
    </lineage>
</organism>
<proteinExistence type="predicted"/>
<sequence length="115" mass="13367">MKRKYVLYTMVVIILCFSFLFFSPFLAKKYGKQLFWDESPDNKYHIETLKVASFYLGELRMDTPGFVRAYDKNGKLFYESEIVDLYDNCQVSWPAPEVGLPNIMVGMDVSIPISP</sequence>
<evidence type="ECO:0000313" key="2">
    <source>
        <dbReference type="Proteomes" id="UP000585721"/>
    </source>
</evidence>
<dbReference type="AlphaFoldDB" id="A0A841GLJ0"/>
<evidence type="ECO:0000313" key="1">
    <source>
        <dbReference type="EMBL" id="MBB6056155.1"/>
    </source>
</evidence>
<dbReference type="Proteomes" id="UP000585721">
    <property type="component" value="Unassembled WGS sequence"/>
</dbReference>
<comment type="caution">
    <text evidence="1">The sequence shown here is derived from an EMBL/GenBank/DDBJ whole genome shotgun (WGS) entry which is preliminary data.</text>
</comment>
<reference evidence="1 2" key="1">
    <citation type="submission" date="2020-08" db="EMBL/GenBank/DDBJ databases">
        <title>Genomic Encyclopedia of Type Strains, Phase IV (KMG-IV): sequencing the most valuable type-strain genomes for metagenomic binning, comparative biology and taxonomic classification.</title>
        <authorList>
            <person name="Goeker M."/>
        </authorList>
    </citation>
    <scope>NUCLEOTIDE SEQUENCE [LARGE SCALE GENOMIC DNA]</scope>
    <source>
        <strain evidence="1 2">DSM 22975</strain>
    </source>
</reference>
<gene>
    <name evidence="1" type="ORF">HNR75_002085</name>
</gene>